<organism evidence="1 2">
    <name type="scientific">Pedobacter cryotolerans</name>
    <dbReference type="NCBI Taxonomy" id="2571270"/>
    <lineage>
        <taxon>Bacteria</taxon>
        <taxon>Pseudomonadati</taxon>
        <taxon>Bacteroidota</taxon>
        <taxon>Sphingobacteriia</taxon>
        <taxon>Sphingobacteriales</taxon>
        <taxon>Sphingobacteriaceae</taxon>
        <taxon>Pedobacter</taxon>
    </lineage>
</organism>
<accession>A0A4U1C938</accession>
<dbReference type="Proteomes" id="UP000310477">
    <property type="component" value="Unassembled WGS sequence"/>
</dbReference>
<dbReference type="EMBL" id="SWBO01000002">
    <property type="protein sequence ID" value="TKC02379.1"/>
    <property type="molecule type" value="Genomic_DNA"/>
</dbReference>
<gene>
    <name evidence="1" type="ORF">FA045_03615</name>
</gene>
<proteinExistence type="predicted"/>
<sequence>MNDLCKDDEVITESYHLIIQGKKSWTVADEDYEQFYKENSKDWLLEEVIAPNGVNKLLIQHSENGEHALTYIVIELKGGSGTIYAALGEKLPIKTYWRNDNTVVVETKSDYEILNKYNQVSSYGDIVKVEYVEH</sequence>
<reference evidence="1 2" key="1">
    <citation type="submission" date="2019-04" db="EMBL/GenBank/DDBJ databases">
        <title>Pedobacter sp. AR-2-6 sp. nov., isolated from Arctic soil.</title>
        <authorList>
            <person name="Dahal R.H."/>
            <person name="Kim D.-U."/>
        </authorList>
    </citation>
    <scope>NUCLEOTIDE SEQUENCE [LARGE SCALE GENOMIC DNA]</scope>
    <source>
        <strain evidence="1 2">AR-2-6</strain>
    </source>
</reference>
<evidence type="ECO:0000313" key="2">
    <source>
        <dbReference type="Proteomes" id="UP000310477"/>
    </source>
</evidence>
<dbReference type="RefSeq" id="WP_136874578.1">
    <property type="nucleotide sequence ID" value="NZ_SWBO01000002.1"/>
</dbReference>
<evidence type="ECO:0000313" key="1">
    <source>
        <dbReference type="EMBL" id="TKC02379.1"/>
    </source>
</evidence>
<protein>
    <submittedName>
        <fullName evidence="1">Uncharacterized protein</fullName>
    </submittedName>
</protein>
<keyword evidence="2" id="KW-1185">Reference proteome</keyword>
<name>A0A4U1C938_9SPHI</name>
<comment type="caution">
    <text evidence="1">The sequence shown here is derived from an EMBL/GenBank/DDBJ whole genome shotgun (WGS) entry which is preliminary data.</text>
</comment>
<dbReference type="OrthoDB" id="766527at2"/>
<dbReference type="AlphaFoldDB" id="A0A4U1C938"/>